<dbReference type="Pfam" id="PF07524">
    <property type="entry name" value="Bromo_TP"/>
    <property type="match status" value="1"/>
</dbReference>
<dbReference type="GO" id="GO:0005198">
    <property type="term" value="F:structural molecule activity"/>
    <property type="evidence" value="ECO:0007669"/>
    <property type="project" value="TreeGrafter"/>
</dbReference>
<feature type="compositionally biased region" description="Acidic residues" evidence="9">
    <location>
        <begin position="135"/>
        <end position="151"/>
    </location>
</feature>
<comment type="subcellular location">
    <subcellularLocation>
        <location evidence="1">Nucleus</location>
    </subcellularLocation>
</comment>
<feature type="region of interest" description="Disordered" evidence="9">
    <location>
        <begin position="590"/>
        <end position="638"/>
    </location>
</feature>
<feature type="compositionally biased region" description="Low complexity" evidence="9">
    <location>
        <begin position="541"/>
        <end position="557"/>
    </location>
</feature>
<dbReference type="Gene3D" id="1.10.20.10">
    <property type="entry name" value="Histone, subunit A"/>
    <property type="match status" value="1"/>
</dbReference>
<dbReference type="GO" id="GO:0005634">
    <property type="term" value="C:nucleus"/>
    <property type="evidence" value="ECO:0007669"/>
    <property type="project" value="UniProtKB-SubCell"/>
</dbReference>
<dbReference type="PRINTS" id="PR00503">
    <property type="entry name" value="BROMODOMAIN"/>
</dbReference>
<dbReference type="OrthoDB" id="21449at2759"/>
<feature type="compositionally biased region" description="Gly residues" evidence="9">
    <location>
        <begin position="739"/>
        <end position="748"/>
    </location>
</feature>
<dbReference type="PANTHER" id="PTHR47343:SF1">
    <property type="entry name" value="TRANSCRIPTIONAL ACTIVATOR SPT7"/>
    <property type="match status" value="1"/>
</dbReference>
<evidence type="ECO:0000256" key="4">
    <source>
        <dbReference type="ARBA" id="ARBA00023117"/>
    </source>
</evidence>
<dbReference type="Proteomes" id="UP000076874">
    <property type="component" value="Unassembled WGS sequence"/>
</dbReference>
<evidence type="ECO:0000313" key="12">
    <source>
        <dbReference type="Proteomes" id="UP000076874"/>
    </source>
</evidence>
<feature type="region of interest" description="Disordered" evidence="9">
    <location>
        <begin position="309"/>
        <end position="328"/>
    </location>
</feature>
<dbReference type="STRING" id="1081102.A0A167S4J9"/>
<dbReference type="PROSITE" id="PS50014">
    <property type="entry name" value="BROMODOMAIN_2"/>
    <property type="match status" value="1"/>
</dbReference>
<feature type="compositionally biased region" description="Basic and acidic residues" evidence="9">
    <location>
        <begin position="565"/>
        <end position="577"/>
    </location>
</feature>
<dbReference type="InterPro" id="IPR009072">
    <property type="entry name" value="Histone-fold"/>
</dbReference>
<evidence type="ECO:0000256" key="8">
    <source>
        <dbReference type="PROSITE-ProRule" id="PRU00035"/>
    </source>
</evidence>
<dbReference type="Pfam" id="PF00439">
    <property type="entry name" value="Bromodomain"/>
    <property type="match status" value="1"/>
</dbReference>
<dbReference type="Gene3D" id="1.20.920.10">
    <property type="entry name" value="Bromodomain-like"/>
    <property type="match status" value="1"/>
</dbReference>
<keyword evidence="3" id="KW-0805">Transcription regulation</keyword>
<feature type="region of interest" description="Disordered" evidence="9">
    <location>
        <begin position="86"/>
        <end position="270"/>
    </location>
</feature>
<feature type="compositionally biased region" description="Basic and acidic residues" evidence="9">
    <location>
        <begin position="498"/>
        <end position="508"/>
    </location>
</feature>
<dbReference type="GO" id="GO:0006325">
    <property type="term" value="P:chromatin organization"/>
    <property type="evidence" value="ECO:0007669"/>
    <property type="project" value="UniProtKB-ARBA"/>
</dbReference>
<dbReference type="SMART" id="SM00297">
    <property type="entry name" value="BROMO"/>
    <property type="match status" value="1"/>
</dbReference>
<dbReference type="GO" id="GO:0046695">
    <property type="term" value="C:SLIK (SAGA-like) complex"/>
    <property type="evidence" value="ECO:0007669"/>
    <property type="project" value="InterPro"/>
</dbReference>
<dbReference type="GO" id="GO:0006357">
    <property type="term" value="P:regulation of transcription by RNA polymerase II"/>
    <property type="evidence" value="ECO:0007669"/>
    <property type="project" value="UniProtKB-ARBA"/>
</dbReference>
<dbReference type="SUPFAM" id="SSF47370">
    <property type="entry name" value="Bromodomain"/>
    <property type="match status" value="1"/>
</dbReference>
<feature type="compositionally biased region" description="Polar residues" evidence="9">
    <location>
        <begin position="617"/>
        <end position="627"/>
    </location>
</feature>
<feature type="compositionally biased region" description="Low complexity" evidence="9">
    <location>
        <begin position="760"/>
        <end position="776"/>
    </location>
</feature>
<evidence type="ECO:0000256" key="5">
    <source>
        <dbReference type="ARBA" id="ARBA00023163"/>
    </source>
</evidence>
<evidence type="ECO:0000256" key="9">
    <source>
        <dbReference type="SAM" id="MobiDB-lite"/>
    </source>
</evidence>
<dbReference type="FunFam" id="1.10.20.10:FF:000072">
    <property type="entry name" value="Transcriptional activator spt7"/>
    <property type="match status" value="1"/>
</dbReference>
<dbReference type="GO" id="GO:0046982">
    <property type="term" value="F:protein heterodimerization activity"/>
    <property type="evidence" value="ECO:0007669"/>
    <property type="project" value="InterPro"/>
</dbReference>
<dbReference type="EMBL" id="AZHD01000011">
    <property type="protein sequence ID" value="OAA59228.1"/>
    <property type="molecule type" value="Genomic_DNA"/>
</dbReference>
<feature type="region of interest" description="Disordered" evidence="9">
    <location>
        <begin position="1199"/>
        <end position="1383"/>
    </location>
</feature>
<evidence type="ECO:0000256" key="3">
    <source>
        <dbReference type="ARBA" id="ARBA00023015"/>
    </source>
</evidence>
<dbReference type="FunFam" id="1.20.920.10:FF:000032">
    <property type="entry name" value="Transcriptional activator spt7"/>
    <property type="match status" value="1"/>
</dbReference>
<dbReference type="InterPro" id="IPR006565">
    <property type="entry name" value="BTP"/>
</dbReference>
<comment type="caution">
    <text evidence="11">The sequence shown here is derived from an EMBL/GenBank/DDBJ whole genome shotgun (WGS) entry which is preliminary data.</text>
</comment>
<feature type="compositionally biased region" description="Basic and acidic residues" evidence="9">
    <location>
        <begin position="212"/>
        <end position="222"/>
    </location>
</feature>
<feature type="compositionally biased region" description="Gly residues" evidence="9">
    <location>
        <begin position="312"/>
        <end position="321"/>
    </location>
</feature>
<evidence type="ECO:0000256" key="2">
    <source>
        <dbReference type="ARBA" id="ARBA00022553"/>
    </source>
</evidence>
<feature type="compositionally biased region" description="Low complexity" evidence="9">
    <location>
        <begin position="1283"/>
        <end position="1325"/>
    </location>
</feature>
<proteinExistence type="predicted"/>
<feature type="compositionally biased region" description="Low complexity" evidence="9">
    <location>
        <begin position="227"/>
        <end position="247"/>
    </location>
</feature>
<keyword evidence="2" id="KW-0597">Phosphoprotein</keyword>
<organism evidence="11 12">
    <name type="scientific">Niveomyces insectorum RCEF 264</name>
    <dbReference type="NCBI Taxonomy" id="1081102"/>
    <lineage>
        <taxon>Eukaryota</taxon>
        <taxon>Fungi</taxon>
        <taxon>Dikarya</taxon>
        <taxon>Ascomycota</taxon>
        <taxon>Pezizomycotina</taxon>
        <taxon>Sordariomycetes</taxon>
        <taxon>Hypocreomycetidae</taxon>
        <taxon>Hypocreales</taxon>
        <taxon>Cordycipitaceae</taxon>
        <taxon>Niveomyces</taxon>
    </lineage>
</organism>
<keyword evidence="6" id="KW-0539">Nucleus</keyword>
<reference evidence="11 12" key="1">
    <citation type="journal article" date="2016" name="Genome Biol. Evol.">
        <title>Divergent and convergent evolution of fungal pathogenicity.</title>
        <authorList>
            <person name="Shang Y."/>
            <person name="Xiao G."/>
            <person name="Zheng P."/>
            <person name="Cen K."/>
            <person name="Zhan S."/>
            <person name="Wang C."/>
        </authorList>
    </citation>
    <scope>NUCLEOTIDE SEQUENCE [LARGE SCALE GENOMIC DNA]</scope>
    <source>
        <strain evidence="11 12">RCEF 264</strain>
    </source>
</reference>
<evidence type="ECO:0000259" key="10">
    <source>
        <dbReference type="PROSITE" id="PS50014"/>
    </source>
</evidence>
<dbReference type="PANTHER" id="PTHR47343">
    <property type="entry name" value="TRANSCRIPTIONAL ACTIVATOR SPT7"/>
    <property type="match status" value="1"/>
</dbReference>
<dbReference type="InterPro" id="IPR001487">
    <property type="entry name" value="Bromodomain"/>
</dbReference>
<sequence>MVSLVDDAPPRTQTPVAGLVAAADNAIVPSLMPEASTQQTDLQTLEDDYDARRAVFADLYRRSEAKVALLFSDDGSYNHDAIHALLRPPRPAGSGTGAGVGAGSGGVHPYLPPPATDHAPISEPPFKKAKRAIDEDNYDDDEDEEDGEDEDKAGGGGGGDGSSSVDGVNKSMSGPNGVVSSRPPGNGPPLQLLSPSKTGSSPVHSVGSPEKQPGKPYRDDRFTVSGTLTSTSSSLSQQQQQQSSLSQKAPQAKTSDDVRKELEEARNATEEAARRSFYTLFYTLENDRTAMLEQQQLEESEKQIQAEMEKNGPGGANGGAGANNHGTLSSANLGASSLTLKHLIARIDQKRDHVKATDAELRSLINEVRKNRSKWASEENVGQEELYEALEKVLSELKAHTEYSTPFLQRVNKREAPDYHLYVKQPMDLGTMTKKLKGLQYKSKAEFVHDLNLVWDNCLKYNRDAGHPLRRMANGMRKEAEKLIPLIPDLTIRSRAEVEAEERRKQNGGDDDGGDDSDDEPIMSSRGRKTGTKSVANKSRSTGGHASTGGTTTSAGASSGGGAADQKEGTPGGDHKPVLQLNGLLAKAGREGSEFGDGSNGFATPPIGGGGAGGSLTPLNNQHSGLGSSTGGDAMDLDAPSSVNGIAALNRALDEAADEAYEDEAYQIWKQVTKKDRALLAQQRYELFKGNKLNVDEPALLRSKAGMRWYLKSMKQAEAMGILGPGAAANADATVHGGGAGGDVGGGEVTSSLAASSGNKDGPTSSSSTSKPGDTTLAEGMEDDVEKVVPDYYEPTSIVPDIPTRLQWVEDDEGHVVNQNEEFLRMLPAGQFVAPPSRLAKRFDANMRQIQETRKVCSKISVVKQMQIQTQIYQNQFQRYDPEPFHEADVEPHFISGDGPFMAAETSRAALQRSVAKIFFHAGFEELQPSAMDAIADIAGDYFTKLCRTFNVYNEAEKRDAAGAWAARGARFQPRYTPEEVVLHTLYENGHDLDSLDAYAREDVERLGVKLGGIHDRMKAHLSDLLRPALQDGAGTAEAFHDGSEQFVGGDFAEELGEDFFGFKALGLDRELGLDILSVPLHLLQTRVRNQHAVDAPVDGVASAALFEAPEPLDPVTTANVVDEIGLVKNFFLAKLHANSDQPLVEDEDLPVKQRRPRPRLGATGKIVSPQKRAPKEQLAMAKRKKREMAAAAAAAAEASAGGGGGGGGPTGNASNAGPGSGGGGGSGGANGNGAPGTNGTPSGNGPSSGKHPASGPAPGDKVSPAKKQKTGPHTSVPVPHPGYSNGTGNGTNAASNLPNGTTTNGTPASASASASVPPASRPNAGTGAKVGTGPRPKAGSVAAVPAGGTENGERTQDQGSGSGSPSDDKEEGGLMSPESIER</sequence>
<feature type="region of interest" description="Disordered" evidence="9">
    <location>
        <begin position="498"/>
        <end position="578"/>
    </location>
</feature>
<protein>
    <recommendedName>
        <fullName evidence="7">SAGA complex subunit Spt7</fullName>
    </recommendedName>
</protein>
<keyword evidence="4 8" id="KW-0103">Bromodomain</keyword>
<keyword evidence="5" id="KW-0804">Transcription</keyword>
<evidence type="ECO:0000313" key="11">
    <source>
        <dbReference type="EMBL" id="OAA59228.1"/>
    </source>
</evidence>
<feature type="compositionally biased region" description="Low complexity" evidence="9">
    <location>
        <begin position="1238"/>
        <end position="1250"/>
    </location>
</feature>
<feature type="compositionally biased region" description="Gly residues" evidence="9">
    <location>
        <begin position="1219"/>
        <end position="1237"/>
    </location>
</feature>
<feature type="compositionally biased region" description="Gly residues" evidence="9">
    <location>
        <begin position="1201"/>
        <end position="1211"/>
    </location>
</feature>
<dbReference type="CDD" id="cd05510">
    <property type="entry name" value="Bromo_SPT7_like"/>
    <property type="match status" value="1"/>
</dbReference>
<evidence type="ECO:0000256" key="7">
    <source>
        <dbReference type="ARBA" id="ARBA00093633"/>
    </source>
</evidence>
<evidence type="ECO:0000256" key="6">
    <source>
        <dbReference type="ARBA" id="ARBA00023242"/>
    </source>
</evidence>
<feature type="compositionally biased region" description="Basic and acidic residues" evidence="9">
    <location>
        <begin position="254"/>
        <end position="270"/>
    </location>
</feature>
<feature type="domain" description="Bromo" evidence="10">
    <location>
        <begin position="399"/>
        <end position="469"/>
    </location>
</feature>
<dbReference type="InterPro" id="IPR018359">
    <property type="entry name" value="Bromodomain_CS"/>
</dbReference>
<dbReference type="InterPro" id="IPR037782">
    <property type="entry name" value="Spt7"/>
</dbReference>
<accession>A0A167S4J9</accession>
<gene>
    <name evidence="11" type="ORF">SPI_06430</name>
</gene>
<keyword evidence="12" id="KW-1185">Reference proteome</keyword>
<feature type="compositionally biased region" description="Acidic residues" evidence="9">
    <location>
        <begin position="509"/>
        <end position="521"/>
    </location>
</feature>
<dbReference type="PROSITE" id="PS00633">
    <property type="entry name" value="BROMODOMAIN_1"/>
    <property type="match status" value="1"/>
</dbReference>
<dbReference type="InterPro" id="IPR036427">
    <property type="entry name" value="Bromodomain-like_sf"/>
</dbReference>
<name>A0A167S4J9_9HYPO</name>
<feature type="region of interest" description="Disordered" evidence="9">
    <location>
        <begin position="739"/>
        <end position="783"/>
    </location>
</feature>
<feature type="compositionally biased region" description="Gly residues" evidence="9">
    <location>
        <begin position="94"/>
        <end position="106"/>
    </location>
</feature>
<feature type="region of interest" description="Disordered" evidence="9">
    <location>
        <begin position="1142"/>
        <end position="1186"/>
    </location>
</feature>
<feature type="compositionally biased region" description="Polar residues" evidence="9">
    <location>
        <begin position="749"/>
        <end position="759"/>
    </location>
</feature>
<feature type="compositionally biased region" description="Polar residues" evidence="9">
    <location>
        <begin position="193"/>
        <end position="203"/>
    </location>
</feature>
<dbReference type="GO" id="GO:0000124">
    <property type="term" value="C:SAGA complex"/>
    <property type="evidence" value="ECO:0007669"/>
    <property type="project" value="InterPro"/>
</dbReference>
<evidence type="ECO:0000256" key="1">
    <source>
        <dbReference type="ARBA" id="ARBA00004123"/>
    </source>
</evidence>
<dbReference type="CDD" id="cd22927">
    <property type="entry name" value="HFD_SPT7"/>
    <property type="match status" value="1"/>
</dbReference>